<evidence type="ECO:0000256" key="1">
    <source>
        <dbReference type="SAM" id="Phobius"/>
    </source>
</evidence>
<dbReference type="EMBL" id="JARAWP010000046">
    <property type="protein sequence ID" value="MDX3025383.1"/>
    <property type="molecule type" value="Genomic_DNA"/>
</dbReference>
<reference evidence="2 3" key="1">
    <citation type="journal article" date="2023" name="Microb. Genom.">
        <title>Mesoterricola silvestris gen. nov., sp. nov., Mesoterricola sediminis sp. nov., Geothrix oryzae sp. nov., Geothrix edaphica sp. nov., Geothrix rubra sp. nov., and Geothrix limicola sp. nov., six novel members of Acidobacteriota isolated from soils.</title>
        <authorList>
            <person name="Weisberg A.J."/>
            <person name="Pearce E."/>
            <person name="Kramer C.G."/>
            <person name="Chang J.H."/>
            <person name="Clarke C.R."/>
        </authorList>
    </citation>
    <scope>NUCLEOTIDE SEQUENCE [LARGE SCALE GENOMIC DNA]</scope>
    <source>
        <strain evidence="2 3">NB05-1H</strain>
    </source>
</reference>
<feature type="transmembrane region" description="Helical" evidence="1">
    <location>
        <begin position="119"/>
        <end position="137"/>
    </location>
</feature>
<feature type="transmembrane region" description="Helical" evidence="1">
    <location>
        <begin position="20"/>
        <end position="37"/>
    </location>
</feature>
<keyword evidence="3" id="KW-1185">Reference proteome</keyword>
<protein>
    <recommendedName>
        <fullName evidence="4">HTTM domain-containing protein</fullName>
    </recommendedName>
</protein>
<feature type="transmembrane region" description="Helical" evidence="1">
    <location>
        <begin position="221"/>
        <end position="240"/>
    </location>
</feature>
<name>A0ABU4MBU5_9ACTN</name>
<evidence type="ECO:0000313" key="2">
    <source>
        <dbReference type="EMBL" id="MDX3025383.1"/>
    </source>
</evidence>
<keyword evidence="1" id="KW-0472">Membrane</keyword>
<keyword evidence="1" id="KW-0812">Transmembrane</keyword>
<gene>
    <name evidence="2" type="ORF">PV666_47095</name>
</gene>
<evidence type="ECO:0000313" key="3">
    <source>
        <dbReference type="Proteomes" id="UP001272987"/>
    </source>
</evidence>
<keyword evidence="1" id="KW-1133">Transmembrane helix</keyword>
<proteinExistence type="predicted"/>
<dbReference type="RefSeq" id="WP_319167516.1">
    <property type="nucleotide sequence ID" value="NZ_CP122370.1"/>
</dbReference>
<accession>A0ABU4MBU5</accession>
<sequence>MWFFDAVLSGFRSSTDPGRLQLFRIVYGAVLAGRFALSFGQGGWSRFAPDSLSTRLAHQRFGPRRGRLLAGVYRPALVARTAAAVSLAVGLTPRLSLLVVLAGAAMELLYLKSPSAVRFTLLTGGCLLVAGDLGHGLRLEHHPSAGNTFGQVLLVLITTDLYWNSALQKLRSPQFRTGLFLAQWMHAYTQLKDRVPYRHQHAIPGFVHRHTGNLTRRDIRLWHLIAVTVIAAELALPIALLIPQTTPYAVAAGIGMHAAFTALKPRQLLTFSGLAVGTYIAFAT</sequence>
<dbReference type="Proteomes" id="UP001272987">
    <property type="component" value="Unassembled WGS sequence"/>
</dbReference>
<organism evidence="2 3">
    <name type="scientific">Streptomyces acidiscabies</name>
    <dbReference type="NCBI Taxonomy" id="42234"/>
    <lineage>
        <taxon>Bacteria</taxon>
        <taxon>Bacillati</taxon>
        <taxon>Actinomycetota</taxon>
        <taxon>Actinomycetes</taxon>
        <taxon>Kitasatosporales</taxon>
        <taxon>Streptomycetaceae</taxon>
        <taxon>Streptomyces</taxon>
    </lineage>
</organism>
<evidence type="ECO:0008006" key="4">
    <source>
        <dbReference type="Google" id="ProtNLM"/>
    </source>
</evidence>
<comment type="caution">
    <text evidence="2">The sequence shown here is derived from an EMBL/GenBank/DDBJ whole genome shotgun (WGS) entry which is preliminary data.</text>
</comment>